<organism evidence="4 6">
    <name type="scientific">Rotaria sordida</name>
    <dbReference type="NCBI Taxonomy" id="392033"/>
    <lineage>
        <taxon>Eukaryota</taxon>
        <taxon>Metazoa</taxon>
        <taxon>Spiralia</taxon>
        <taxon>Gnathifera</taxon>
        <taxon>Rotifera</taxon>
        <taxon>Eurotatoria</taxon>
        <taxon>Bdelloidea</taxon>
        <taxon>Philodinida</taxon>
        <taxon>Philodinidae</taxon>
        <taxon>Rotaria</taxon>
    </lineage>
</organism>
<dbReference type="InterPro" id="IPR011990">
    <property type="entry name" value="TPR-like_helical_dom_sf"/>
</dbReference>
<dbReference type="InterPro" id="IPR019734">
    <property type="entry name" value="TPR_rpt"/>
</dbReference>
<dbReference type="Pfam" id="PF13374">
    <property type="entry name" value="TPR_10"/>
    <property type="match status" value="1"/>
</dbReference>
<dbReference type="SUPFAM" id="SSF56399">
    <property type="entry name" value="ADP-ribosylation"/>
    <property type="match status" value="1"/>
</dbReference>
<proteinExistence type="predicted"/>
<dbReference type="SUPFAM" id="SSF48452">
    <property type="entry name" value="TPR-like"/>
    <property type="match status" value="1"/>
</dbReference>
<dbReference type="AlphaFoldDB" id="A0A815JHC4"/>
<dbReference type="PROSITE" id="PS50293">
    <property type="entry name" value="TPR_REGION"/>
    <property type="match status" value="1"/>
</dbReference>
<dbReference type="Proteomes" id="UP000663889">
    <property type="component" value="Unassembled WGS sequence"/>
</dbReference>
<dbReference type="Pfam" id="PF13424">
    <property type="entry name" value="TPR_12"/>
    <property type="match status" value="1"/>
</dbReference>
<keyword evidence="1" id="KW-0677">Repeat</keyword>
<reference evidence="4" key="1">
    <citation type="submission" date="2021-02" db="EMBL/GenBank/DDBJ databases">
        <authorList>
            <person name="Nowell W R."/>
        </authorList>
    </citation>
    <scope>NUCLEOTIDE SEQUENCE</scope>
</reference>
<sequence length="242" mass="27400">MLNRALRLVDGDIIIRMGFFIKDLHRHIDELHAKQFGDQYSPASFTVYRGQGLSKTDFEQMSKTKGGLISFNNFLSTSKKREVSLGFAQHAATNPDLVGILFIMQIDPTQSTTPFASIREVYSAIGENSTALSYYKKAVAIRQRSHCSDHPDLAYSYNNIGNVYYSMGNYSEALSSHEKALAIRQQSLPSNHPHLAKCYNDIGLVYETMNNYIKAHSYFECATEIGQHSLPSNHPELLKFFW</sequence>
<comment type="caution">
    <text evidence="4">The sequence shown here is derived from an EMBL/GenBank/DDBJ whole genome shotgun (WGS) entry which is preliminary data.</text>
</comment>
<dbReference type="Proteomes" id="UP000663874">
    <property type="component" value="Unassembled WGS sequence"/>
</dbReference>
<feature type="repeat" description="TPR" evidence="3">
    <location>
        <begin position="196"/>
        <end position="229"/>
    </location>
</feature>
<gene>
    <name evidence="5" type="ORF">FNK824_LOCUS11497</name>
    <name evidence="4" type="ORF">SEV965_LOCUS30254</name>
</gene>
<evidence type="ECO:0000256" key="1">
    <source>
        <dbReference type="ARBA" id="ARBA00022737"/>
    </source>
</evidence>
<dbReference type="Gene3D" id="1.25.40.10">
    <property type="entry name" value="Tetratricopeptide repeat domain"/>
    <property type="match status" value="1"/>
</dbReference>
<name>A0A815JHC4_9BILA</name>
<dbReference type="PANTHER" id="PTHR45641:SF1">
    <property type="entry name" value="AAA+ ATPASE DOMAIN-CONTAINING PROTEIN"/>
    <property type="match status" value="1"/>
</dbReference>
<accession>A0A815JHC4</accession>
<evidence type="ECO:0000256" key="2">
    <source>
        <dbReference type="ARBA" id="ARBA00022803"/>
    </source>
</evidence>
<dbReference type="EMBL" id="CAJNOU010003223">
    <property type="protein sequence ID" value="CAF1377926.1"/>
    <property type="molecule type" value="Genomic_DNA"/>
</dbReference>
<dbReference type="PANTHER" id="PTHR45641">
    <property type="entry name" value="TETRATRICOPEPTIDE REPEAT PROTEIN (AFU_ORTHOLOGUE AFUA_6G03870)"/>
    <property type="match status" value="1"/>
</dbReference>
<dbReference type="SMART" id="SM00028">
    <property type="entry name" value="TPR"/>
    <property type="match status" value="3"/>
</dbReference>
<protein>
    <submittedName>
        <fullName evidence="4">Uncharacterized protein</fullName>
    </submittedName>
</protein>
<dbReference type="PROSITE" id="PS50005">
    <property type="entry name" value="TPR"/>
    <property type="match status" value="2"/>
</dbReference>
<dbReference type="EMBL" id="CAJOBE010001369">
    <property type="protein sequence ID" value="CAF3737864.1"/>
    <property type="molecule type" value="Genomic_DNA"/>
</dbReference>
<evidence type="ECO:0000313" key="6">
    <source>
        <dbReference type="Proteomes" id="UP000663889"/>
    </source>
</evidence>
<evidence type="ECO:0000313" key="4">
    <source>
        <dbReference type="EMBL" id="CAF1377926.1"/>
    </source>
</evidence>
<keyword evidence="2 3" id="KW-0802">TPR repeat</keyword>
<evidence type="ECO:0000256" key="3">
    <source>
        <dbReference type="PROSITE-ProRule" id="PRU00339"/>
    </source>
</evidence>
<feature type="repeat" description="TPR" evidence="3">
    <location>
        <begin position="154"/>
        <end position="187"/>
    </location>
</feature>
<evidence type="ECO:0000313" key="5">
    <source>
        <dbReference type="EMBL" id="CAF3737864.1"/>
    </source>
</evidence>